<feature type="domain" description="PKD" evidence="2">
    <location>
        <begin position="35"/>
        <end position="103"/>
    </location>
</feature>
<dbReference type="CDD" id="cd00146">
    <property type="entry name" value="PKD"/>
    <property type="match status" value="2"/>
</dbReference>
<dbReference type="Pfam" id="PF18911">
    <property type="entry name" value="PKD_4"/>
    <property type="match status" value="2"/>
</dbReference>
<dbReference type="InterPro" id="IPR000601">
    <property type="entry name" value="PKD_dom"/>
</dbReference>
<keyword evidence="1" id="KW-0732">Signal</keyword>
<evidence type="ECO:0000256" key="1">
    <source>
        <dbReference type="SAM" id="SignalP"/>
    </source>
</evidence>
<dbReference type="InterPro" id="IPR035986">
    <property type="entry name" value="PKD_dom_sf"/>
</dbReference>
<dbReference type="InterPro" id="IPR013783">
    <property type="entry name" value="Ig-like_fold"/>
</dbReference>
<dbReference type="Gene3D" id="2.60.40.10">
    <property type="entry name" value="Immunoglobulins"/>
    <property type="match status" value="2"/>
</dbReference>
<dbReference type="OrthoDB" id="7794186at2"/>
<evidence type="ECO:0000259" key="2">
    <source>
        <dbReference type="PROSITE" id="PS50093"/>
    </source>
</evidence>
<dbReference type="PROSITE" id="PS50093">
    <property type="entry name" value="PKD"/>
    <property type="match status" value="2"/>
</dbReference>
<feature type="domain" description="PKD" evidence="2">
    <location>
        <begin position="107"/>
        <end position="175"/>
    </location>
</feature>
<name>A0A2S7T2Z0_9BACT</name>
<dbReference type="InterPro" id="IPR022409">
    <property type="entry name" value="PKD/Chitinase_dom"/>
</dbReference>
<dbReference type="AlphaFoldDB" id="A0A2S7T2Z0"/>
<dbReference type="EMBL" id="PPSL01000001">
    <property type="protein sequence ID" value="PQJ13126.1"/>
    <property type="molecule type" value="Genomic_DNA"/>
</dbReference>
<gene>
    <name evidence="3" type="ORF">CJD36_005120</name>
</gene>
<dbReference type="SUPFAM" id="SSF49299">
    <property type="entry name" value="PKD domain"/>
    <property type="match status" value="2"/>
</dbReference>
<evidence type="ECO:0000313" key="4">
    <source>
        <dbReference type="Proteomes" id="UP000239872"/>
    </source>
</evidence>
<dbReference type="SMART" id="SM00089">
    <property type="entry name" value="PKD"/>
    <property type="match status" value="2"/>
</dbReference>
<keyword evidence="4" id="KW-1185">Reference proteome</keyword>
<evidence type="ECO:0000313" key="3">
    <source>
        <dbReference type="EMBL" id="PQJ13126.1"/>
    </source>
</evidence>
<dbReference type="RefSeq" id="WP_105038010.1">
    <property type="nucleotide sequence ID" value="NZ_PPSL01000001.1"/>
</dbReference>
<comment type="caution">
    <text evidence="3">The sequence shown here is derived from an EMBL/GenBank/DDBJ whole genome shotgun (WGS) entry which is preliminary data.</text>
</comment>
<protein>
    <recommendedName>
        <fullName evidence="2">PKD domain-containing protein</fullName>
    </recommendedName>
</protein>
<reference evidence="3 4" key="1">
    <citation type="submission" date="2018-01" db="EMBL/GenBank/DDBJ databases">
        <title>A novel member of the phylum Bacteroidetes isolated from glacier ice.</title>
        <authorList>
            <person name="Liu Q."/>
            <person name="Xin Y.-H."/>
        </authorList>
    </citation>
    <scope>NUCLEOTIDE SEQUENCE [LARGE SCALE GENOMIC DNA]</scope>
    <source>
        <strain evidence="3 4">RB1R16</strain>
    </source>
</reference>
<dbReference type="Proteomes" id="UP000239872">
    <property type="component" value="Unassembled WGS sequence"/>
</dbReference>
<feature type="chain" id="PRO_5015511375" description="PKD domain-containing protein" evidence="1">
    <location>
        <begin position="24"/>
        <end position="197"/>
    </location>
</feature>
<feature type="signal peptide" evidence="1">
    <location>
        <begin position="1"/>
        <end position="23"/>
    </location>
</feature>
<proteinExistence type="predicted"/>
<sequence>MQKLFFKYFAVILLSFVSFFAEGAVHASFTIDHVAGCSPLVVSFTNTSIGDTTGFIWDLGDGAGLITQTDAACTYTTPGNYIITLTAYNGSLDTSRITHTITVYPPPSVNFTVTDSTVCLGTPITFGNTSTGTHPPFTCKWSFGNGDTTSGSSPTYNYPSSGSFNVTLTVIDTMGCSNFLSLSSNSTICRAGSFVYW</sequence>
<accession>A0A2S7T2Z0</accession>
<organism evidence="3 4">
    <name type="scientific">Flavipsychrobacter stenotrophus</name>
    <dbReference type="NCBI Taxonomy" id="2077091"/>
    <lineage>
        <taxon>Bacteria</taxon>
        <taxon>Pseudomonadati</taxon>
        <taxon>Bacteroidota</taxon>
        <taxon>Chitinophagia</taxon>
        <taxon>Chitinophagales</taxon>
        <taxon>Chitinophagaceae</taxon>
        <taxon>Flavipsychrobacter</taxon>
    </lineage>
</organism>